<dbReference type="STRING" id="589385.SAMN05421504_103551"/>
<dbReference type="InterPro" id="IPR016040">
    <property type="entry name" value="NAD(P)-bd_dom"/>
</dbReference>
<accession>A0A1H3DW95</accession>
<dbReference type="Gene3D" id="3.40.50.720">
    <property type="entry name" value="NAD(P)-binding Rossmann-like Domain"/>
    <property type="match status" value="1"/>
</dbReference>
<name>A0A1H3DW95_9PSEU</name>
<sequence length="162" mass="16921">MRTGDATNVEDVAALSAGQDVLISATRPAPGSGPELVAAAKALLEGAKCRLLLVGGAASLRVPGGGILSDTPDFPAEIREIALACNEQLAACRSASEVDWTYLSPPASLEPGVRTGNYRVGADDLLIDANGLSSISMEDFAVALVDEVERPRHRRTRFTVGY</sequence>
<dbReference type="Proteomes" id="UP000199515">
    <property type="component" value="Unassembled WGS sequence"/>
</dbReference>
<organism evidence="2 3">
    <name type="scientific">Amycolatopsis xylanica</name>
    <dbReference type="NCBI Taxonomy" id="589385"/>
    <lineage>
        <taxon>Bacteria</taxon>
        <taxon>Bacillati</taxon>
        <taxon>Actinomycetota</taxon>
        <taxon>Actinomycetes</taxon>
        <taxon>Pseudonocardiales</taxon>
        <taxon>Pseudonocardiaceae</taxon>
        <taxon>Amycolatopsis</taxon>
    </lineage>
</organism>
<reference evidence="2 3" key="1">
    <citation type="submission" date="2016-10" db="EMBL/GenBank/DDBJ databases">
        <authorList>
            <person name="de Groot N.N."/>
        </authorList>
    </citation>
    <scope>NUCLEOTIDE SEQUENCE [LARGE SCALE GENOMIC DNA]</scope>
    <source>
        <strain evidence="2 3">CPCC 202699</strain>
    </source>
</reference>
<dbReference type="AlphaFoldDB" id="A0A1H3DW95"/>
<dbReference type="Pfam" id="PF13460">
    <property type="entry name" value="NAD_binding_10"/>
    <property type="match status" value="1"/>
</dbReference>
<dbReference type="SUPFAM" id="SSF51735">
    <property type="entry name" value="NAD(P)-binding Rossmann-fold domains"/>
    <property type="match status" value="1"/>
</dbReference>
<dbReference type="PANTHER" id="PTHR43355:SF2">
    <property type="entry name" value="FLAVIN REDUCTASE (NADPH)"/>
    <property type="match status" value="1"/>
</dbReference>
<dbReference type="InterPro" id="IPR051606">
    <property type="entry name" value="Polyketide_Oxido-like"/>
</dbReference>
<feature type="domain" description="NAD(P)-binding" evidence="1">
    <location>
        <begin position="3"/>
        <end position="148"/>
    </location>
</feature>
<evidence type="ECO:0000313" key="2">
    <source>
        <dbReference type="EMBL" id="SDX70627.1"/>
    </source>
</evidence>
<dbReference type="InterPro" id="IPR036291">
    <property type="entry name" value="NAD(P)-bd_dom_sf"/>
</dbReference>
<keyword evidence="3" id="KW-1185">Reference proteome</keyword>
<evidence type="ECO:0000259" key="1">
    <source>
        <dbReference type="Pfam" id="PF13460"/>
    </source>
</evidence>
<dbReference type="EMBL" id="FNON01000003">
    <property type="protein sequence ID" value="SDX70627.1"/>
    <property type="molecule type" value="Genomic_DNA"/>
</dbReference>
<evidence type="ECO:0000313" key="3">
    <source>
        <dbReference type="Proteomes" id="UP000199515"/>
    </source>
</evidence>
<gene>
    <name evidence="2" type="ORF">SAMN05421504_103551</name>
</gene>
<protein>
    <recommendedName>
        <fullName evidence="1">NAD(P)-binding domain-containing protein</fullName>
    </recommendedName>
</protein>
<dbReference type="PANTHER" id="PTHR43355">
    <property type="entry name" value="FLAVIN REDUCTASE (NADPH)"/>
    <property type="match status" value="1"/>
</dbReference>
<dbReference type="GO" id="GO:0016646">
    <property type="term" value="F:oxidoreductase activity, acting on the CH-NH group of donors, NAD or NADP as acceptor"/>
    <property type="evidence" value="ECO:0007669"/>
    <property type="project" value="TreeGrafter"/>
</dbReference>
<proteinExistence type="predicted"/>